<dbReference type="Proteomes" id="UP000250192">
    <property type="component" value="Unassembled WGS sequence"/>
</dbReference>
<dbReference type="PANTHER" id="PTHR14969">
    <property type="entry name" value="SPHINGOSINE-1-PHOSPHATE PHOSPHOHYDROLASE"/>
    <property type="match status" value="1"/>
</dbReference>
<dbReference type="RefSeq" id="WP_111823257.1">
    <property type="nucleotide sequence ID" value="NZ_CBDERX010000059.1"/>
</dbReference>
<proteinExistence type="predicted"/>
<dbReference type="SUPFAM" id="SSF48317">
    <property type="entry name" value="Acid phosphatase/Vanadium-dependent haloperoxidase"/>
    <property type="match status" value="1"/>
</dbReference>
<dbReference type="AlphaFoldDB" id="A0A2X0UHU6"/>
<evidence type="ECO:0000313" key="3">
    <source>
        <dbReference type="EMBL" id="SPT55200.1"/>
    </source>
</evidence>
<organism evidence="3 4">
    <name type="scientific">Schaalia odontolytica</name>
    <dbReference type="NCBI Taxonomy" id="1660"/>
    <lineage>
        <taxon>Bacteria</taxon>
        <taxon>Bacillati</taxon>
        <taxon>Actinomycetota</taxon>
        <taxon>Actinomycetes</taxon>
        <taxon>Actinomycetales</taxon>
        <taxon>Actinomycetaceae</taxon>
        <taxon>Schaalia</taxon>
    </lineage>
</organism>
<feature type="transmembrane region" description="Helical" evidence="1">
    <location>
        <begin position="128"/>
        <end position="146"/>
    </location>
</feature>
<accession>A0A2X0UHU6</accession>
<keyword evidence="1" id="KW-0812">Transmembrane</keyword>
<dbReference type="OrthoDB" id="5289372at2"/>
<protein>
    <submittedName>
        <fullName evidence="3">Phosphatidylglycerophosphatase B</fullName>
    </submittedName>
</protein>
<name>A0A2X0UHU6_9ACTO</name>
<dbReference type="STRING" id="1660.APY09_02710"/>
<feature type="transmembrane region" description="Helical" evidence="1">
    <location>
        <begin position="88"/>
        <end position="108"/>
    </location>
</feature>
<evidence type="ECO:0000259" key="2">
    <source>
        <dbReference type="SMART" id="SM00014"/>
    </source>
</evidence>
<feature type="domain" description="Phosphatidic acid phosphatase type 2/haloperoxidase" evidence="2">
    <location>
        <begin position="86"/>
        <end position="200"/>
    </location>
</feature>
<dbReference type="PANTHER" id="PTHR14969:SF13">
    <property type="entry name" value="AT30094P"/>
    <property type="match status" value="1"/>
</dbReference>
<dbReference type="InterPro" id="IPR036938">
    <property type="entry name" value="PAP2/HPO_sf"/>
</dbReference>
<keyword evidence="1" id="KW-1133">Transmembrane helix</keyword>
<dbReference type="SMART" id="SM00014">
    <property type="entry name" value="acidPPc"/>
    <property type="match status" value="1"/>
</dbReference>
<feature type="transmembrane region" description="Helical" evidence="1">
    <location>
        <begin position="64"/>
        <end position="81"/>
    </location>
</feature>
<feature type="transmembrane region" description="Helical" evidence="1">
    <location>
        <begin position="158"/>
        <end position="179"/>
    </location>
</feature>
<dbReference type="Gene3D" id="1.20.144.10">
    <property type="entry name" value="Phosphatidic acid phosphatase type 2/haloperoxidase"/>
    <property type="match status" value="2"/>
</dbReference>
<evidence type="ECO:0000313" key="4">
    <source>
        <dbReference type="Proteomes" id="UP000250192"/>
    </source>
</evidence>
<feature type="transmembrane region" description="Helical" evidence="1">
    <location>
        <begin position="185"/>
        <end position="204"/>
    </location>
</feature>
<dbReference type="GeneID" id="93758162"/>
<evidence type="ECO:0000256" key="1">
    <source>
        <dbReference type="SAM" id="Phobius"/>
    </source>
</evidence>
<keyword evidence="4" id="KW-1185">Reference proteome</keyword>
<dbReference type="Pfam" id="PF01569">
    <property type="entry name" value="PAP2"/>
    <property type="match status" value="1"/>
</dbReference>
<reference evidence="3 4" key="1">
    <citation type="submission" date="2018-06" db="EMBL/GenBank/DDBJ databases">
        <authorList>
            <consortium name="Pathogen Informatics"/>
            <person name="Doyle S."/>
        </authorList>
    </citation>
    <scope>NUCLEOTIDE SEQUENCE [LARGE SCALE GENOMIC DNA]</scope>
    <source>
        <strain evidence="3 4">NCTC9935</strain>
    </source>
</reference>
<sequence length="213" mass="23101">MIARRLTSPSVIVGVLLVAAVAVAGGFISNPLPIDTTVWSDFIASRSPAINTLMAGASWVFDPKRAVVLALIIAGAVWWFLKKAMHALYILGSVALSTTNSFIIKHVYERPRPDEALRLITEDGYSFPSGHATAVTALFVSLALVLTMTRVGRRLRYLLWAASLTLIVFICVTRLYLGVHWVTDVIAGFSVGLGSSMILAPFMIGPNALKLFR</sequence>
<dbReference type="InterPro" id="IPR000326">
    <property type="entry name" value="PAP2/HPO"/>
</dbReference>
<dbReference type="CDD" id="cd03392">
    <property type="entry name" value="PAP2_like_2"/>
    <property type="match status" value="1"/>
</dbReference>
<keyword evidence="1" id="KW-0472">Membrane</keyword>
<gene>
    <name evidence="3" type="ORF">NCTC9935_00695</name>
</gene>
<dbReference type="EMBL" id="UAPR01000002">
    <property type="protein sequence ID" value="SPT55200.1"/>
    <property type="molecule type" value="Genomic_DNA"/>
</dbReference>